<dbReference type="InterPro" id="IPR016181">
    <property type="entry name" value="Acyl_CoA_acyltransferase"/>
</dbReference>
<sequence length="185" mass="21633">MFKYVITEELDLRLLEPRHAEALFQLTDQSRDYLREWLPWVDFTKSINDSNNFIDSTLKQFSQNNGFQAGIWYKGHLAGVIGLHSINWSNHSTSIGYWLGEGDQGKGIMTQACAEVVDYCFEELNLQRVEIRAATENLKSAKIPEKLNFPREGCLKQSEKLYDKYVDHYVYGLTKEDYKSEDRRY</sequence>
<dbReference type="Gene3D" id="3.40.630.30">
    <property type="match status" value="1"/>
</dbReference>
<proteinExistence type="predicted"/>
<dbReference type="Pfam" id="PF13302">
    <property type="entry name" value="Acetyltransf_3"/>
    <property type="match status" value="1"/>
</dbReference>
<dbReference type="PROSITE" id="PS51186">
    <property type="entry name" value="GNAT"/>
    <property type="match status" value="1"/>
</dbReference>
<dbReference type="EMBL" id="JAHQCR010000017">
    <property type="protein sequence ID" value="MBU9720377.1"/>
    <property type="molecule type" value="Genomic_DNA"/>
</dbReference>
<evidence type="ECO:0000313" key="3">
    <source>
        <dbReference type="Proteomes" id="UP000790580"/>
    </source>
</evidence>
<dbReference type="PANTHER" id="PTHR43441">
    <property type="entry name" value="RIBOSOMAL-PROTEIN-SERINE ACETYLTRANSFERASE"/>
    <property type="match status" value="1"/>
</dbReference>
<organism evidence="2 3">
    <name type="scientific">Evansella alkalicola</name>
    <dbReference type="NCBI Taxonomy" id="745819"/>
    <lineage>
        <taxon>Bacteria</taxon>
        <taxon>Bacillati</taxon>
        <taxon>Bacillota</taxon>
        <taxon>Bacilli</taxon>
        <taxon>Bacillales</taxon>
        <taxon>Bacillaceae</taxon>
        <taxon>Evansella</taxon>
    </lineage>
</organism>
<dbReference type="InterPro" id="IPR051908">
    <property type="entry name" value="Ribosomal_N-acetyltransferase"/>
</dbReference>
<dbReference type="Proteomes" id="UP000790580">
    <property type="component" value="Unassembled WGS sequence"/>
</dbReference>
<feature type="domain" description="N-acetyltransferase" evidence="1">
    <location>
        <begin position="10"/>
        <end position="176"/>
    </location>
</feature>
<evidence type="ECO:0000259" key="1">
    <source>
        <dbReference type="PROSITE" id="PS51186"/>
    </source>
</evidence>
<accession>A0ABS6JP89</accession>
<protein>
    <submittedName>
        <fullName evidence="2">GNAT family N-acetyltransferase</fullName>
    </submittedName>
</protein>
<comment type="caution">
    <text evidence="2">The sequence shown here is derived from an EMBL/GenBank/DDBJ whole genome shotgun (WGS) entry which is preliminary data.</text>
</comment>
<dbReference type="InterPro" id="IPR000182">
    <property type="entry name" value="GNAT_dom"/>
</dbReference>
<name>A0ABS6JP89_9BACI</name>
<dbReference type="RefSeq" id="WP_088075739.1">
    <property type="nucleotide sequence ID" value="NZ_JAHQCR010000017.1"/>
</dbReference>
<gene>
    <name evidence="2" type="ORF">KS407_02845</name>
</gene>
<evidence type="ECO:0000313" key="2">
    <source>
        <dbReference type="EMBL" id="MBU9720377.1"/>
    </source>
</evidence>
<dbReference type="PANTHER" id="PTHR43441:SF12">
    <property type="entry name" value="RIBOSOMAL N-ACETYLTRANSFERASE YDAF-RELATED"/>
    <property type="match status" value="1"/>
</dbReference>
<dbReference type="SUPFAM" id="SSF55729">
    <property type="entry name" value="Acyl-CoA N-acyltransferases (Nat)"/>
    <property type="match status" value="1"/>
</dbReference>
<keyword evidence="3" id="KW-1185">Reference proteome</keyword>
<reference evidence="2 3" key="1">
    <citation type="submission" date="2021-06" db="EMBL/GenBank/DDBJ databases">
        <title>Bacillus sp. RD4P76, an endophyte from a halophyte.</title>
        <authorList>
            <person name="Sun J.-Q."/>
        </authorList>
    </citation>
    <scope>NUCLEOTIDE SEQUENCE [LARGE SCALE GENOMIC DNA]</scope>
    <source>
        <strain evidence="2 3">JCM 17098</strain>
    </source>
</reference>